<dbReference type="Proteomes" id="UP000036102">
    <property type="component" value="Unassembled WGS sequence"/>
</dbReference>
<proteinExistence type="predicted"/>
<reference evidence="1 2" key="1">
    <citation type="submission" date="2015-06" db="EMBL/GenBank/DDBJ databases">
        <title>Marinobacter subterrani, a genetically tractable neutrophilic iron-oxidizing strain isolated from the Soudan Iron Mine.</title>
        <authorList>
            <person name="Bonis B.M."/>
            <person name="Gralnick J.A."/>
        </authorList>
    </citation>
    <scope>NUCLEOTIDE SEQUENCE [LARGE SCALE GENOMIC DNA]</scope>
    <source>
        <strain evidence="1 2">JG233</strain>
    </source>
</reference>
<keyword evidence="2" id="KW-1185">Reference proteome</keyword>
<dbReference type="Pfam" id="PF06097">
    <property type="entry name" value="DUF945"/>
    <property type="match status" value="1"/>
</dbReference>
<dbReference type="PATRIC" id="fig|1658765.3.peg.2856"/>
<evidence type="ECO:0000313" key="1">
    <source>
        <dbReference type="EMBL" id="KMQ76619.1"/>
    </source>
</evidence>
<protein>
    <submittedName>
        <fullName evidence="1">Putative conserved protein YdgA, DUF945 family</fullName>
    </submittedName>
</protein>
<accession>A0A0J7JFF0</accession>
<dbReference type="EMBL" id="LFBU01000001">
    <property type="protein sequence ID" value="KMQ76619.1"/>
    <property type="molecule type" value="Genomic_DNA"/>
</dbReference>
<name>A0A0J7JFF0_9GAMM</name>
<organism evidence="1 2">
    <name type="scientific">Marinobacter subterrani</name>
    <dbReference type="NCBI Taxonomy" id="1658765"/>
    <lineage>
        <taxon>Bacteria</taxon>
        <taxon>Pseudomonadati</taxon>
        <taxon>Pseudomonadota</taxon>
        <taxon>Gammaproteobacteria</taxon>
        <taxon>Pseudomonadales</taxon>
        <taxon>Marinobacteraceae</taxon>
        <taxon>Marinobacter</taxon>
    </lineage>
</organism>
<dbReference type="InterPro" id="IPR010352">
    <property type="entry name" value="DUF945"/>
</dbReference>
<dbReference type="STRING" id="1658765.Msub_12833"/>
<comment type="caution">
    <text evidence="1">The sequence shown here is derived from an EMBL/GenBank/DDBJ whole genome shotgun (WGS) entry which is preliminary data.</text>
</comment>
<dbReference type="AlphaFoldDB" id="A0A0J7JFF0"/>
<gene>
    <name evidence="1" type="ORF">Msub_12833</name>
</gene>
<sequence length="424" mass="45057">MMAGAGMLLVAGGLPWGVGYVTEQQWQQATAEVNSAQPFLQVTTQAYQRGILGSELSGTVRLLNPDTGESRQVAFQADVTHGVTGSLMDFQPTDGWSPEGADWFPEQEPALTLETRLWGTAVLELAMPAMSMADAGSGESLTTSGGLARVEISDAGSSAELLVVWPALALSGPDRAVRVSDLRVEQTMSHLVGEVWTGSGKVLAELLSVTPDQKPPVTLKGISVQSHSEAVSQGERLDSRVALAVDGLTLSDETYGPQRLTFALNGLDVAAWNDLAESLSAMQAGAAARASVAREGFDRQMAAMQRMNTAVRELAAAGFSIGFPELYLTTPEGAVTGSARISHPELSEDQKAQMLLVMQRLTGEMNLSLPLALAEEYPELRLQLAPLIKQGLLVQEGDRLVLDAQMKDLVVDVNGVEIPLPPVL</sequence>
<evidence type="ECO:0000313" key="2">
    <source>
        <dbReference type="Proteomes" id="UP000036102"/>
    </source>
</evidence>